<dbReference type="GO" id="GO:0016020">
    <property type="term" value="C:membrane"/>
    <property type="evidence" value="ECO:0007669"/>
    <property type="project" value="UniProtKB-SubCell"/>
</dbReference>
<evidence type="ECO:0000256" key="2">
    <source>
        <dbReference type="ARBA" id="ARBA00022692"/>
    </source>
</evidence>
<accession>A0AAD2JLD9</accession>
<comment type="caution">
    <text evidence="7">The sequence shown here is derived from an EMBL/GenBank/DDBJ whole genome shotgun (WGS) entry which is preliminary data.</text>
</comment>
<keyword evidence="3 5" id="KW-1133">Transmembrane helix</keyword>
<feature type="region of interest" description="Disordered" evidence="6">
    <location>
        <begin position="202"/>
        <end position="222"/>
    </location>
</feature>
<evidence type="ECO:0000256" key="3">
    <source>
        <dbReference type="ARBA" id="ARBA00022989"/>
    </source>
</evidence>
<evidence type="ECO:0000256" key="1">
    <source>
        <dbReference type="ARBA" id="ARBA00004141"/>
    </source>
</evidence>
<comment type="subcellular location">
    <subcellularLocation>
        <location evidence="1 5">Membrane</location>
        <topology evidence="1 5">Multi-pass membrane protein</topology>
    </subcellularLocation>
</comment>
<keyword evidence="8" id="KW-1185">Reference proteome</keyword>
<name>A0AAD2JLD9_9STRA</name>
<keyword evidence="2 5" id="KW-0812">Transmembrane</keyword>
<protein>
    <recommendedName>
        <fullName evidence="5">PRA1 family protein</fullName>
    </recommendedName>
</protein>
<gene>
    <name evidence="7" type="ORF">CYCCA115_LOCUS19013</name>
</gene>
<evidence type="ECO:0000313" key="7">
    <source>
        <dbReference type="EMBL" id="CAJ1961047.1"/>
    </source>
</evidence>
<evidence type="ECO:0000256" key="6">
    <source>
        <dbReference type="SAM" id="MobiDB-lite"/>
    </source>
</evidence>
<dbReference type="GO" id="GO:0005794">
    <property type="term" value="C:Golgi apparatus"/>
    <property type="evidence" value="ECO:0007669"/>
    <property type="project" value="TreeGrafter"/>
</dbReference>
<keyword evidence="4 5" id="KW-0472">Membrane</keyword>
<feature type="transmembrane region" description="Helical" evidence="5">
    <location>
        <begin position="117"/>
        <end position="134"/>
    </location>
</feature>
<feature type="transmembrane region" description="Helical" evidence="5">
    <location>
        <begin position="90"/>
        <end position="111"/>
    </location>
</feature>
<dbReference type="AlphaFoldDB" id="A0AAD2JLD9"/>
<dbReference type="PANTHER" id="PTHR19317">
    <property type="entry name" value="PRENYLATED RAB ACCEPTOR 1-RELATED"/>
    <property type="match status" value="1"/>
</dbReference>
<comment type="similarity">
    <text evidence="5">Belongs to the PRA1 family.</text>
</comment>
<dbReference type="EMBL" id="CAKOGP040002080">
    <property type="protein sequence ID" value="CAJ1961047.1"/>
    <property type="molecule type" value="Genomic_DNA"/>
</dbReference>
<dbReference type="Proteomes" id="UP001295423">
    <property type="component" value="Unassembled WGS sequence"/>
</dbReference>
<sequence>MSVSVAQGSEDDSSGSSGRKIILNFETAQAFFFSILSRIRSRVTVDTIRPLPVFLGITGQTIGFSPGAFTSPVRKFDKSTAEKLKSRIKLNLSFFLSNYALVFAGVALVVVMMHPRIIFSIVTLWGLWSFHEFLISNEVIVFGRNIGTLVSISHRSTALTLISFVVIVSMCLRPAITVIALSGILVMAHALLRDPNHLEMPNAHGRRGVDDDDEGGYTSGGSGVIVDRPIV</sequence>
<dbReference type="InterPro" id="IPR004895">
    <property type="entry name" value="Prenylated_rab_accept_PRA1"/>
</dbReference>
<dbReference type="PANTHER" id="PTHR19317:SF0">
    <property type="entry name" value="PRENYLATED RAB ACCEPTOR PROTEIN 1"/>
    <property type="match status" value="1"/>
</dbReference>
<reference evidence="7" key="1">
    <citation type="submission" date="2023-08" db="EMBL/GenBank/DDBJ databases">
        <authorList>
            <person name="Audoor S."/>
            <person name="Bilcke G."/>
        </authorList>
    </citation>
    <scope>NUCLEOTIDE SEQUENCE</scope>
</reference>
<proteinExistence type="inferred from homology"/>
<evidence type="ECO:0000313" key="8">
    <source>
        <dbReference type="Proteomes" id="UP001295423"/>
    </source>
</evidence>
<evidence type="ECO:0000256" key="4">
    <source>
        <dbReference type="ARBA" id="ARBA00023136"/>
    </source>
</evidence>
<organism evidence="7 8">
    <name type="scientific">Cylindrotheca closterium</name>
    <dbReference type="NCBI Taxonomy" id="2856"/>
    <lineage>
        <taxon>Eukaryota</taxon>
        <taxon>Sar</taxon>
        <taxon>Stramenopiles</taxon>
        <taxon>Ochrophyta</taxon>
        <taxon>Bacillariophyta</taxon>
        <taxon>Bacillariophyceae</taxon>
        <taxon>Bacillariophycidae</taxon>
        <taxon>Bacillariales</taxon>
        <taxon>Bacillariaceae</taxon>
        <taxon>Cylindrotheca</taxon>
    </lineage>
</organism>
<evidence type="ECO:0000256" key="5">
    <source>
        <dbReference type="RuleBase" id="RU363107"/>
    </source>
</evidence>
<dbReference type="Pfam" id="PF03208">
    <property type="entry name" value="PRA1"/>
    <property type="match status" value="1"/>
</dbReference>